<reference evidence="2 3" key="1">
    <citation type="submission" date="2019-06" db="EMBL/GenBank/DDBJ databases">
        <title>Draft genome of Aliikangiella marina GYP-15.</title>
        <authorList>
            <person name="Wang G."/>
        </authorList>
    </citation>
    <scope>NUCLEOTIDE SEQUENCE [LARGE SCALE GENOMIC DNA]</scope>
    <source>
        <strain evidence="2 3">GYP-15</strain>
    </source>
</reference>
<keyword evidence="3" id="KW-1185">Reference proteome</keyword>
<dbReference type="AlphaFoldDB" id="A0A545T8W4"/>
<keyword evidence="1" id="KW-0732">Signal</keyword>
<accession>A0A545T8W4</accession>
<dbReference type="Pfam" id="PF07676">
    <property type="entry name" value="PD40"/>
    <property type="match status" value="2"/>
</dbReference>
<sequence>MTSLANWVSALFLLGSTVQAATMPYALTEEQTQAVKFAPGIISTSAHFEINSVFNASGDKVLFARCSDDFKQCTMMESDYIDGSWQTPKALPFSGGYLEADPYYSPNYEYVYFVSKRPINHNQAEAKSVNLWRVRLSDGTWGEPEYLKQLSSTADDLYPSLTSNGDLYFPSFRNNQRLLYVARATASGFTKPTPLPDYMFGEGGKIGDSVVLKDGNTIIFSMRRADSLGKGDLYISFKKGDRWSIAKSLGNKVNTPDHEFTPIVSPDGQYLFFTRIENGRGNIYQIALKAIIATATE</sequence>
<feature type="signal peptide" evidence="1">
    <location>
        <begin position="1"/>
        <end position="20"/>
    </location>
</feature>
<dbReference type="OrthoDB" id="240809at2"/>
<feature type="chain" id="PRO_5021719902" description="Exo-alpha-sialidase" evidence="1">
    <location>
        <begin position="21"/>
        <end position="297"/>
    </location>
</feature>
<protein>
    <recommendedName>
        <fullName evidence="4">Exo-alpha-sialidase</fullName>
    </recommendedName>
</protein>
<dbReference type="EMBL" id="VIKR01000003">
    <property type="protein sequence ID" value="TQV73618.1"/>
    <property type="molecule type" value="Genomic_DNA"/>
</dbReference>
<dbReference type="SUPFAM" id="SSF82171">
    <property type="entry name" value="DPP6 N-terminal domain-like"/>
    <property type="match status" value="1"/>
</dbReference>
<evidence type="ECO:0000313" key="2">
    <source>
        <dbReference type="EMBL" id="TQV73618.1"/>
    </source>
</evidence>
<dbReference type="RefSeq" id="WP_142942326.1">
    <property type="nucleotide sequence ID" value="NZ_VIKR01000003.1"/>
</dbReference>
<name>A0A545T8W4_9GAMM</name>
<comment type="caution">
    <text evidence="2">The sequence shown here is derived from an EMBL/GenBank/DDBJ whole genome shotgun (WGS) entry which is preliminary data.</text>
</comment>
<evidence type="ECO:0008006" key="4">
    <source>
        <dbReference type="Google" id="ProtNLM"/>
    </source>
</evidence>
<organism evidence="2 3">
    <name type="scientific">Aliikangiella marina</name>
    <dbReference type="NCBI Taxonomy" id="1712262"/>
    <lineage>
        <taxon>Bacteria</taxon>
        <taxon>Pseudomonadati</taxon>
        <taxon>Pseudomonadota</taxon>
        <taxon>Gammaproteobacteria</taxon>
        <taxon>Oceanospirillales</taxon>
        <taxon>Pleioneaceae</taxon>
        <taxon>Aliikangiella</taxon>
    </lineage>
</organism>
<proteinExistence type="predicted"/>
<dbReference type="InterPro" id="IPR011659">
    <property type="entry name" value="WD40"/>
</dbReference>
<dbReference type="InterPro" id="IPR011042">
    <property type="entry name" value="6-blade_b-propeller_TolB-like"/>
</dbReference>
<evidence type="ECO:0000313" key="3">
    <source>
        <dbReference type="Proteomes" id="UP000317839"/>
    </source>
</evidence>
<gene>
    <name evidence="2" type="ORF">FLL45_12145</name>
</gene>
<dbReference type="Proteomes" id="UP000317839">
    <property type="component" value="Unassembled WGS sequence"/>
</dbReference>
<evidence type="ECO:0000256" key="1">
    <source>
        <dbReference type="SAM" id="SignalP"/>
    </source>
</evidence>
<dbReference type="CDD" id="cd15482">
    <property type="entry name" value="Sialidase_non-viral"/>
    <property type="match status" value="1"/>
</dbReference>
<dbReference type="Gene3D" id="2.120.10.30">
    <property type="entry name" value="TolB, C-terminal domain"/>
    <property type="match status" value="1"/>
</dbReference>